<dbReference type="RefSeq" id="WP_138987566.1">
    <property type="nucleotide sequence ID" value="NZ_CP043869.1"/>
</dbReference>
<dbReference type="OrthoDB" id="278697at2"/>
<dbReference type="AlphaFoldDB" id="A0A5P1RBT8"/>
<organism evidence="1 2">
    <name type="scientific">Neptunomonas concharum</name>
    <dbReference type="NCBI Taxonomy" id="1031538"/>
    <lineage>
        <taxon>Bacteria</taxon>
        <taxon>Pseudomonadati</taxon>
        <taxon>Pseudomonadota</taxon>
        <taxon>Gammaproteobacteria</taxon>
        <taxon>Oceanospirillales</taxon>
        <taxon>Oceanospirillaceae</taxon>
        <taxon>Neptunomonas</taxon>
    </lineage>
</organism>
<reference evidence="1 2" key="1">
    <citation type="journal article" date="2019" name="Biochem. Eng. J.">
        <title>Metabolic engineering of the marine bacteria Neptunomonas concharum for the production of acetoin and meso-2,3-butanediol from acetate.</title>
        <authorList>
            <person name="Li W."/>
            <person name="Pu N."/>
            <person name="Liu C.-X."/>
            <person name="Yuan Q.-P."/>
            <person name="Li Z.-J."/>
        </authorList>
    </citation>
    <scope>NUCLEOTIDE SEQUENCE [LARGE SCALE GENOMIC DNA]</scope>
    <source>
        <strain evidence="1 2">JCM17730</strain>
    </source>
</reference>
<name>A0A5P1RBT8_9GAMM</name>
<keyword evidence="2" id="KW-1185">Reference proteome</keyword>
<dbReference type="KEGG" id="ncu:F0U83_10600"/>
<protein>
    <submittedName>
        <fullName evidence="1">Uncharacterized protein</fullName>
    </submittedName>
</protein>
<evidence type="ECO:0000313" key="2">
    <source>
        <dbReference type="Proteomes" id="UP000324760"/>
    </source>
</evidence>
<accession>A0A5P1RBT8</accession>
<dbReference type="EMBL" id="CP043869">
    <property type="protein sequence ID" value="QEQ97124.1"/>
    <property type="molecule type" value="Genomic_DNA"/>
</dbReference>
<dbReference type="PIRSF" id="PIRSF032817">
    <property type="entry name" value="UCP032817"/>
    <property type="match status" value="1"/>
</dbReference>
<dbReference type="InterPro" id="IPR017008">
    <property type="entry name" value="UCP032817-like"/>
</dbReference>
<dbReference type="Proteomes" id="UP000324760">
    <property type="component" value="Chromosome"/>
</dbReference>
<evidence type="ECO:0000313" key="1">
    <source>
        <dbReference type="EMBL" id="QEQ97124.1"/>
    </source>
</evidence>
<gene>
    <name evidence="1" type="ORF">F0U83_10600</name>
</gene>
<sequence length="215" mass="23667">MGGFISVALAAVISYLVYKAYRKWLVSRREQLIDTYQFPPAIARKLIEKYPHLTDQDADYVIAGLREYFHLCNIAGNRMVSMPSQVVDVAWHEFILFTRKYEYFCKKALGRFLHHTPAEAMKSPTLAQKGIKAAWNISCSRENIQPKSPTQLPLLFAMDSQLMIPDGFNYALNCQSQEPGKNDTYCAGHIGCGSGCGGSSCSGDSSGCSGGCGGD</sequence>
<proteinExistence type="predicted"/>